<evidence type="ECO:0000313" key="4">
    <source>
        <dbReference type="Proteomes" id="UP000014500"/>
    </source>
</evidence>
<reference evidence="3" key="2">
    <citation type="submission" date="2015-02" db="UniProtKB">
        <authorList>
            <consortium name="EnsemblMetazoa"/>
        </authorList>
    </citation>
    <scope>IDENTIFICATION</scope>
</reference>
<dbReference type="AlphaFoldDB" id="T1INY1"/>
<dbReference type="EMBL" id="JH431229">
    <property type="status" value="NOT_ANNOTATED_CDS"/>
    <property type="molecule type" value="Genomic_DNA"/>
</dbReference>
<feature type="region of interest" description="Disordered" evidence="1">
    <location>
        <begin position="240"/>
        <end position="259"/>
    </location>
</feature>
<protein>
    <submittedName>
        <fullName evidence="3">Uncharacterized protein</fullName>
    </submittedName>
</protein>
<feature type="transmembrane region" description="Helical" evidence="2">
    <location>
        <begin position="21"/>
        <end position="44"/>
    </location>
</feature>
<dbReference type="HOGENOM" id="CLU_748680_0_0_1"/>
<keyword evidence="2" id="KW-1133">Transmembrane helix</keyword>
<organism evidence="3 4">
    <name type="scientific">Strigamia maritima</name>
    <name type="common">European centipede</name>
    <name type="synonym">Geophilus maritimus</name>
    <dbReference type="NCBI Taxonomy" id="126957"/>
    <lineage>
        <taxon>Eukaryota</taxon>
        <taxon>Metazoa</taxon>
        <taxon>Ecdysozoa</taxon>
        <taxon>Arthropoda</taxon>
        <taxon>Myriapoda</taxon>
        <taxon>Chilopoda</taxon>
        <taxon>Pleurostigmophora</taxon>
        <taxon>Geophilomorpha</taxon>
        <taxon>Linotaeniidae</taxon>
        <taxon>Strigamia</taxon>
    </lineage>
</organism>
<reference evidence="4" key="1">
    <citation type="submission" date="2011-05" db="EMBL/GenBank/DDBJ databases">
        <authorList>
            <person name="Richards S.R."/>
            <person name="Qu J."/>
            <person name="Jiang H."/>
            <person name="Jhangiani S.N."/>
            <person name="Agravi P."/>
            <person name="Goodspeed R."/>
            <person name="Gross S."/>
            <person name="Mandapat C."/>
            <person name="Jackson L."/>
            <person name="Mathew T."/>
            <person name="Pu L."/>
            <person name="Thornton R."/>
            <person name="Saada N."/>
            <person name="Wilczek-Boney K.B."/>
            <person name="Lee S."/>
            <person name="Kovar C."/>
            <person name="Wu Y."/>
            <person name="Scherer S.E."/>
            <person name="Worley K.C."/>
            <person name="Muzny D.M."/>
            <person name="Gibbs R."/>
        </authorList>
    </citation>
    <scope>NUCLEOTIDE SEQUENCE</scope>
    <source>
        <strain evidence="4">Brora</strain>
    </source>
</reference>
<dbReference type="STRING" id="126957.T1INY1"/>
<evidence type="ECO:0000256" key="2">
    <source>
        <dbReference type="SAM" id="Phobius"/>
    </source>
</evidence>
<sequence>MKDMRLKMDFNKIKCDYEFSLYMLFARLMIDCTLTPVSLTQFGFKSFMMPVYHSCKKFILETPYLDLCSLDERRRNIRCITLKISRAINVTAVRASTLLRPGSAFVFRSNIVDRHLRRISLRPLFDAIFDWIMEWNQRLTTKNLSTMRNTTNKASSLISISKGTMRNITKASASLMPISMRNTTMASSLIPISKVMKMGNTTKTSSLTTKASMKSSVATKTSISAKKSCMATKSSLSAKKSSVATKTSAKNSSVATKTSAKKSSVATKTSLSAKKSSAATKTSAKKLSVATKTSLSAKKSSVSLNTFSQLSQVTTTTVTTQISTVGLSALAGEKIVLKTKKLMITYCNDPSYSSACVSHIQFLLVSSLEV</sequence>
<accession>T1INY1</accession>
<evidence type="ECO:0000256" key="1">
    <source>
        <dbReference type="SAM" id="MobiDB-lite"/>
    </source>
</evidence>
<keyword evidence="2" id="KW-0472">Membrane</keyword>
<keyword evidence="2" id="KW-0812">Transmembrane</keyword>
<keyword evidence="4" id="KW-1185">Reference proteome</keyword>
<dbReference type="EnsemblMetazoa" id="SMAR002720-RA">
    <property type="protein sequence ID" value="SMAR002720-PA"/>
    <property type="gene ID" value="SMAR002720"/>
</dbReference>
<evidence type="ECO:0000313" key="3">
    <source>
        <dbReference type="EnsemblMetazoa" id="SMAR002720-PA"/>
    </source>
</evidence>
<dbReference type="Proteomes" id="UP000014500">
    <property type="component" value="Unassembled WGS sequence"/>
</dbReference>
<proteinExistence type="predicted"/>
<name>T1INY1_STRMM</name>